<feature type="transmembrane region" description="Helical" evidence="1">
    <location>
        <begin position="31"/>
        <end position="57"/>
    </location>
</feature>
<feature type="transmembrane region" description="Helical" evidence="1">
    <location>
        <begin position="117"/>
        <end position="137"/>
    </location>
</feature>
<dbReference type="InterPro" id="IPR019429">
    <property type="entry name" value="7TM_GPCR_serpentine_rcpt_Sri"/>
</dbReference>
<gene>
    <name evidence="2" type="ORF">GCK72_020068</name>
</gene>
<dbReference type="Pfam" id="PF10327">
    <property type="entry name" value="7TM_GPCR_Sri"/>
    <property type="match status" value="1"/>
</dbReference>
<feature type="transmembrane region" description="Helical" evidence="1">
    <location>
        <begin position="78"/>
        <end position="105"/>
    </location>
</feature>
<evidence type="ECO:0000313" key="2">
    <source>
        <dbReference type="EMBL" id="KAF1753511.1"/>
    </source>
</evidence>
<evidence type="ECO:0000313" key="3">
    <source>
        <dbReference type="Proteomes" id="UP000483820"/>
    </source>
</evidence>
<dbReference type="PANTHER" id="PTHR45830:SF3">
    <property type="entry name" value="G PROTEIN-COUPLED RECEPTOR-RELATED"/>
    <property type="match status" value="1"/>
</dbReference>
<dbReference type="KEGG" id="crq:GCK72_020068"/>
<evidence type="ECO:0008006" key="4">
    <source>
        <dbReference type="Google" id="ProtNLM"/>
    </source>
</evidence>
<reference evidence="2 3" key="1">
    <citation type="submission" date="2019-12" db="EMBL/GenBank/DDBJ databases">
        <title>Chromosome-level assembly of the Caenorhabditis remanei genome.</title>
        <authorList>
            <person name="Teterina A.A."/>
            <person name="Willis J.H."/>
            <person name="Phillips P.C."/>
        </authorList>
    </citation>
    <scope>NUCLEOTIDE SEQUENCE [LARGE SCALE GENOMIC DNA]</scope>
    <source>
        <strain evidence="2 3">PX506</strain>
        <tissue evidence="2">Whole organism</tissue>
    </source>
</reference>
<name>A0A6A5GG03_CAERE</name>
<keyword evidence="1" id="KW-0472">Membrane</keyword>
<dbReference type="Proteomes" id="UP000483820">
    <property type="component" value="Chromosome V"/>
</dbReference>
<dbReference type="EMBL" id="WUAV01000005">
    <property type="protein sequence ID" value="KAF1753511.1"/>
    <property type="molecule type" value="Genomic_DNA"/>
</dbReference>
<protein>
    <recommendedName>
        <fullName evidence="4">G-protein coupled receptors family 1 profile domain-containing protein</fullName>
    </recommendedName>
</protein>
<dbReference type="GeneID" id="78776874"/>
<evidence type="ECO:0000256" key="1">
    <source>
        <dbReference type="SAM" id="Phobius"/>
    </source>
</evidence>
<proteinExistence type="predicted"/>
<dbReference type="CTD" id="78776874"/>
<dbReference type="AlphaFoldDB" id="A0A6A5GG03"/>
<comment type="caution">
    <text evidence="2">The sequence shown here is derived from an EMBL/GenBank/DDBJ whole genome shotgun (WGS) entry which is preliminary data.</text>
</comment>
<accession>A0A6A5GG03</accession>
<keyword evidence="1" id="KW-1133">Transmembrane helix</keyword>
<organism evidence="2 3">
    <name type="scientific">Caenorhabditis remanei</name>
    <name type="common">Caenorhabditis vulgaris</name>
    <dbReference type="NCBI Taxonomy" id="31234"/>
    <lineage>
        <taxon>Eukaryota</taxon>
        <taxon>Metazoa</taxon>
        <taxon>Ecdysozoa</taxon>
        <taxon>Nematoda</taxon>
        <taxon>Chromadorea</taxon>
        <taxon>Rhabditida</taxon>
        <taxon>Rhabditina</taxon>
        <taxon>Rhabditomorpha</taxon>
        <taxon>Rhabditoidea</taxon>
        <taxon>Rhabditidae</taxon>
        <taxon>Peloderinae</taxon>
        <taxon>Caenorhabditis</taxon>
    </lineage>
</organism>
<dbReference type="RefSeq" id="XP_053582279.1">
    <property type="nucleotide sequence ID" value="XM_053733366.1"/>
</dbReference>
<dbReference type="PANTHER" id="PTHR45830">
    <property type="entry name" value="SERPENTINE RECEPTOR, CLASS I"/>
    <property type="match status" value="1"/>
</dbReference>
<keyword evidence="1" id="KW-0812">Transmembrane</keyword>
<sequence length="149" mass="17186">MKSFVFQNYPEYLKDFQALPEFDIYLKNAEYFVLATICLIVLTLAFSFFILIISDIFKLMSYLKLQISSVNFKKHKEAVRSLFVQSTTCILCLSPVCLIAAMAIFEFRYSQFLGELCIAWFAAQSSVNTVALLIFFAPYREFAAQYIPV</sequence>